<accession>A0A7Z0C639</accession>
<dbReference type="InterPro" id="IPR011043">
    <property type="entry name" value="Gal_Oxase/kelch_b-propeller"/>
</dbReference>
<evidence type="ECO:0000313" key="2">
    <source>
        <dbReference type="EMBL" id="NYI11784.1"/>
    </source>
</evidence>
<keyword evidence="3" id="KW-1185">Reference proteome</keyword>
<feature type="region of interest" description="Disordered" evidence="1">
    <location>
        <begin position="35"/>
        <end position="68"/>
    </location>
</feature>
<dbReference type="EMBL" id="JACBZI010000001">
    <property type="protein sequence ID" value="NYI11784.1"/>
    <property type="molecule type" value="Genomic_DNA"/>
</dbReference>
<dbReference type="RefSeq" id="WP_179532421.1">
    <property type="nucleotide sequence ID" value="NZ_BAAAPP010000014.1"/>
</dbReference>
<name>A0A7Z0C639_9ACTN</name>
<reference evidence="2 3" key="1">
    <citation type="submission" date="2020-07" db="EMBL/GenBank/DDBJ databases">
        <title>Sequencing the genomes of 1000 actinobacteria strains.</title>
        <authorList>
            <person name="Klenk H.-P."/>
        </authorList>
    </citation>
    <scope>NUCLEOTIDE SEQUENCE [LARGE SCALE GENOMIC DNA]</scope>
    <source>
        <strain evidence="2 3">DSM 18248</strain>
    </source>
</reference>
<protein>
    <submittedName>
        <fullName evidence="2">Uncharacterized protein</fullName>
    </submittedName>
</protein>
<evidence type="ECO:0000256" key="1">
    <source>
        <dbReference type="SAM" id="MobiDB-lite"/>
    </source>
</evidence>
<organism evidence="2 3">
    <name type="scientific">Nocardioides marinus</name>
    <dbReference type="NCBI Taxonomy" id="374514"/>
    <lineage>
        <taxon>Bacteria</taxon>
        <taxon>Bacillati</taxon>
        <taxon>Actinomycetota</taxon>
        <taxon>Actinomycetes</taxon>
        <taxon>Propionibacteriales</taxon>
        <taxon>Nocardioidaceae</taxon>
        <taxon>Nocardioides</taxon>
    </lineage>
</organism>
<dbReference type="AlphaFoldDB" id="A0A7Z0C639"/>
<feature type="compositionally biased region" description="Low complexity" evidence="1">
    <location>
        <begin position="35"/>
        <end position="54"/>
    </location>
</feature>
<sequence length="631" mass="66872">MPTSPVRRAVVAAAGSLLVALTVLPTGGSSLAGPALPGGAARTTTEPTPSAAATHSDGAVARGSRRAPTLVPDVVDRGERVKVTASVPGPRRRDVTVQYRPADTKGWRTLWSGVTRKGRLKHSFRGLADIEVRVVAPASRGAKGWRSRVARLRVVEDTAFTLELSPAVEDKRFPSVTYVLTMPRTTPWIRIEVADSAGWRKVSERTNPGSRRQATLGLYAYGTSWVRVLSERPDGTRYVAVEPTPVLLATRTGSPYELVTLQAAEQALLADGRVLAVDFLSPFRTGLGTTPPGDEIGTAPPATGLFAVDPTGVRAPEMVLPAPLPADTSVVGVSPGGEWVTLRQGTGQQACGGLTYHHVEIFSVLHLPTGRRTEVSRSGVVDPVDGGCWHTSAFAPTVDGLVKVVRNDDCSSSCRVTQLLVGHDGSRVETPPMHLAPDGRSGFVMEYRPGTHTQLTHTDLQGRDLGHLDLATAISRSGHAPRPWLGVSGTSIDGTIAVVRSSDDDFITDVFVWDVVAGRVVALALDLPRDPGGFTTAVVSDDGSTAFVLPLDGDPFWVDVASGARQDLDVVPVPRESRSCPRAPGGWYGAYGGPSATGDRFTYDVGYYVHGDCDGLGTLRRAVHVTTVPRG</sequence>
<comment type="caution">
    <text evidence="2">The sequence shown here is derived from an EMBL/GenBank/DDBJ whole genome shotgun (WGS) entry which is preliminary data.</text>
</comment>
<evidence type="ECO:0000313" key="3">
    <source>
        <dbReference type="Proteomes" id="UP000537326"/>
    </source>
</evidence>
<dbReference type="Proteomes" id="UP000537326">
    <property type="component" value="Unassembled WGS sequence"/>
</dbReference>
<gene>
    <name evidence="2" type="ORF">BKA05_003299</name>
</gene>
<proteinExistence type="predicted"/>
<dbReference type="SUPFAM" id="SSF50965">
    <property type="entry name" value="Galactose oxidase, central domain"/>
    <property type="match status" value="1"/>
</dbReference>